<dbReference type="PROSITE" id="PS51257">
    <property type="entry name" value="PROKAR_LIPOPROTEIN"/>
    <property type="match status" value="1"/>
</dbReference>
<dbReference type="SUPFAM" id="SSF53850">
    <property type="entry name" value="Periplasmic binding protein-like II"/>
    <property type="match status" value="1"/>
</dbReference>
<dbReference type="Proteomes" id="UP000192801">
    <property type="component" value="Unassembled WGS sequence"/>
</dbReference>
<comment type="caution">
    <text evidence="2">The sequence shown here is derived from an EMBL/GenBank/DDBJ whole genome shotgun (WGS) entry which is preliminary data.</text>
</comment>
<evidence type="ECO:0000313" key="2">
    <source>
        <dbReference type="EMBL" id="ORA69043.1"/>
    </source>
</evidence>
<protein>
    <submittedName>
        <fullName evidence="2">Uncharacterized protein</fullName>
    </submittedName>
</protein>
<dbReference type="EMBL" id="MVHS01000033">
    <property type="protein sequence ID" value="ORA69043.1"/>
    <property type="molecule type" value="Genomic_DNA"/>
</dbReference>
<keyword evidence="3" id="KW-1185">Reference proteome</keyword>
<dbReference type="STRING" id="444597.BST26_13715"/>
<dbReference type="AlphaFoldDB" id="A0A1X0D9H9"/>
<accession>A0A1X0D9H9</accession>
<keyword evidence="1" id="KW-0732">Signal</keyword>
<sequence>MISAMRFQPLVAAAVAALLLGAAGCGHDGPAGKGPDCVGGALPTLQAGKMVFATDQPADPPWYIDDDPADGRGFESALAFAVAERLGYPADRVAWVRVPFTTAMAPGDKAFDAALSQFSITDQRRQVVDFSSPYYDVVQAVVTVGTSPAATVTTAMGLRPLRLGAYVGTTSAMAARALSTNPITVFNSTAESAVALSNRQVDALVMDLPTARNLTVEMPDVRILGQLPHSPGSVEQLAVMLDKDSPLTGCVSDAIDGLRSDGSLERLQRQWIPPISVPVLN</sequence>
<dbReference type="Gene3D" id="3.40.190.10">
    <property type="entry name" value="Periplasmic binding protein-like II"/>
    <property type="match status" value="2"/>
</dbReference>
<dbReference type="CDD" id="cd13530">
    <property type="entry name" value="PBP2_peptides_like"/>
    <property type="match status" value="1"/>
</dbReference>
<dbReference type="Pfam" id="PF00497">
    <property type="entry name" value="SBP_bac_3"/>
    <property type="match status" value="1"/>
</dbReference>
<evidence type="ECO:0000256" key="1">
    <source>
        <dbReference type="ARBA" id="ARBA00022729"/>
    </source>
</evidence>
<proteinExistence type="predicted"/>
<evidence type="ECO:0000313" key="3">
    <source>
        <dbReference type="Proteomes" id="UP000192801"/>
    </source>
</evidence>
<gene>
    <name evidence="2" type="ORF">BST26_13715</name>
</gene>
<reference evidence="2 3" key="1">
    <citation type="submission" date="2016-12" db="EMBL/GenBank/DDBJ databases">
        <title>The new phylogeny of genus Mycobacterium.</title>
        <authorList>
            <person name="Tortoli E."/>
            <person name="Trovato A."/>
            <person name="Cirillo D.M."/>
        </authorList>
    </citation>
    <scope>NUCLEOTIDE SEQUENCE [LARGE SCALE GENOMIC DNA]</scope>
    <source>
        <strain evidence="2 3">DSM 45130</strain>
    </source>
</reference>
<dbReference type="SMART" id="SM00062">
    <property type="entry name" value="PBPb"/>
    <property type="match status" value="1"/>
</dbReference>
<dbReference type="InterPro" id="IPR001638">
    <property type="entry name" value="Solute-binding_3/MltF_N"/>
</dbReference>
<dbReference type="PANTHER" id="PTHR35936">
    <property type="entry name" value="MEMBRANE-BOUND LYTIC MUREIN TRANSGLYCOSYLASE F"/>
    <property type="match status" value="1"/>
</dbReference>
<organism evidence="2 3">
    <name type="scientific">Mycolicibacterium insubricum</name>
    <dbReference type="NCBI Taxonomy" id="444597"/>
    <lineage>
        <taxon>Bacteria</taxon>
        <taxon>Bacillati</taxon>
        <taxon>Actinomycetota</taxon>
        <taxon>Actinomycetes</taxon>
        <taxon>Mycobacteriales</taxon>
        <taxon>Mycobacteriaceae</taxon>
        <taxon>Mycolicibacterium</taxon>
    </lineage>
</organism>
<name>A0A1X0D9H9_9MYCO</name>
<dbReference type="PANTHER" id="PTHR35936:SF17">
    <property type="entry name" value="ARGININE-BINDING EXTRACELLULAR PROTEIN ARTP"/>
    <property type="match status" value="1"/>
</dbReference>